<dbReference type="RefSeq" id="WP_154117378.1">
    <property type="nucleotide sequence ID" value="NZ_WJXB01000002.1"/>
</dbReference>
<name>A0A7X2L0N6_9BACL</name>
<keyword evidence="2" id="KW-0808">Transferase</keyword>
<dbReference type="GO" id="GO:0016740">
    <property type="term" value="F:transferase activity"/>
    <property type="evidence" value="ECO:0007669"/>
    <property type="project" value="UniProtKB-KW"/>
</dbReference>
<gene>
    <name evidence="2" type="ORF">GJB61_04965</name>
</gene>
<evidence type="ECO:0000259" key="1">
    <source>
        <dbReference type="Pfam" id="PF13524"/>
    </source>
</evidence>
<dbReference type="AlphaFoldDB" id="A0A7X2L0N6"/>
<feature type="domain" description="Spore protein YkvP/CgeB glycosyl transferase-like" evidence="1">
    <location>
        <begin position="172"/>
        <end position="298"/>
    </location>
</feature>
<dbReference type="EMBL" id="WJXB01000002">
    <property type="protein sequence ID" value="MRN52343.1"/>
    <property type="molecule type" value="Genomic_DNA"/>
</dbReference>
<accession>A0A7X2L0N6</accession>
<dbReference type="Proteomes" id="UP000463051">
    <property type="component" value="Unassembled WGS sequence"/>
</dbReference>
<sequence>MEKLKILYISRDFSKKTERHPYYLSQALSKVIDLVLWSEPGDIQNILNHIRFRPDFILINDPVDNRSPVITGLSSLNIPFGVFMYDLHRLVQERILFIEQNHVPYIFTLCRDYFINRYPKYLQIMRWLPHFANEEVFKDYGLPKDIDCLMMGVARRYYPLRKIMYDALIDKPFFVYHPHPGYENQDETRKNIIIGEKYAKEINRAKLFLTCDSTFHYPLAKYFEVPACNTLLLAPPLKELEDIGFIPDVHFASINEKNFLEKIEFYLTHDQERAKMANEGYKMVHTKHSATVRALELVDMIKGILGTHN</sequence>
<reference evidence="2 3" key="1">
    <citation type="submission" date="2019-11" db="EMBL/GenBank/DDBJ databases">
        <title>Paenibacillus monticola sp. nov., a novel PGPR strain isolated from mountain sample in China.</title>
        <authorList>
            <person name="Zhao Q."/>
            <person name="Li H.-P."/>
            <person name="Zhang J.-L."/>
        </authorList>
    </citation>
    <scope>NUCLEOTIDE SEQUENCE [LARGE SCALE GENOMIC DNA]</scope>
    <source>
        <strain evidence="2 3">LC-T2</strain>
    </source>
</reference>
<proteinExistence type="predicted"/>
<dbReference type="InterPro" id="IPR055259">
    <property type="entry name" value="YkvP/CgeB_Glyco_trans-like"/>
</dbReference>
<protein>
    <submittedName>
        <fullName evidence="2">Glycosyltransferase</fullName>
    </submittedName>
</protein>
<evidence type="ECO:0000313" key="3">
    <source>
        <dbReference type="Proteomes" id="UP000463051"/>
    </source>
</evidence>
<keyword evidence="3" id="KW-1185">Reference proteome</keyword>
<comment type="caution">
    <text evidence="2">The sequence shown here is derived from an EMBL/GenBank/DDBJ whole genome shotgun (WGS) entry which is preliminary data.</text>
</comment>
<dbReference type="Pfam" id="PF13524">
    <property type="entry name" value="Glyco_trans_1_2"/>
    <property type="match status" value="1"/>
</dbReference>
<organism evidence="2 3">
    <name type="scientific">Paenibacillus monticola</name>
    <dbReference type="NCBI Taxonomy" id="2666075"/>
    <lineage>
        <taxon>Bacteria</taxon>
        <taxon>Bacillati</taxon>
        <taxon>Bacillota</taxon>
        <taxon>Bacilli</taxon>
        <taxon>Bacillales</taxon>
        <taxon>Paenibacillaceae</taxon>
        <taxon>Paenibacillus</taxon>
    </lineage>
</organism>
<evidence type="ECO:0000313" key="2">
    <source>
        <dbReference type="EMBL" id="MRN52343.1"/>
    </source>
</evidence>